<dbReference type="Gene3D" id="2.120.10.30">
    <property type="entry name" value="TolB, C-terminal domain"/>
    <property type="match status" value="1"/>
</dbReference>
<organism evidence="3 4">
    <name type="scientific">Parabacteroides segnis</name>
    <dbReference type="NCBI Taxonomy" id="2763058"/>
    <lineage>
        <taxon>Bacteria</taxon>
        <taxon>Pseudomonadati</taxon>
        <taxon>Bacteroidota</taxon>
        <taxon>Bacteroidia</taxon>
        <taxon>Bacteroidales</taxon>
        <taxon>Tannerellaceae</taxon>
        <taxon>Parabacteroides</taxon>
    </lineage>
</organism>
<proteinExistence type="predicted"/>
<feature type="domain" description="SMP-30/Gluconolactonase/LRE-like region" evidence="2">
    <location>
        <begin position="44"/>
        <end position="277"/>
    </location>
</feature>
<dbReference type="Proteomes" id="UP000644010">
    <property type="component" value="Unassembled WGS sequence"/>
</dbReference>
<dbReference type="PANTHER" id="PTHR47572:SF5">
    <property type="entry name" value="BLR2277 PROTEIN"/>
    <property type="match status" value="1"/>
</dbReference>
<gene>
    <name evidence="3" type="ORF">H8S77_18335</name>
</gene>
<evidence type="ECO:0000256" key="1">
    <source>
        <dbReference type="SAM" id="SignalP"/>
    </source>
</evidence>
<keyword evidence="4" id="KW-1185">Reference proteome</keyword>
<keyword evidence="1" id="KW-0732">Signal</keyword>
<comment type="caution">
    <text evidence="3">The sequence shown here is derived from an EMBL/GenBank/DDBJ whole genome shotgun (WGS) entry which is preliminary data.</text>
</comment>
<feature type="signal peptide" evidence="1">
    <location>
        <begin position="1"/>
        <end position="22"/>
    </location>
</feature>
<evidence type="ECO:0000259" key="2">
    <source>
        <dbReference type="Pfam" id="PF08450"/>
    </source>
</evidence>
<protein>
    <submittedName>
        <fullName evidence="3">SMP-30/gluconolactonase/LRE family protein</fullName>
    </submittedName>
</protein>
<sequence>MKTRTMFLTIMSCLFVGLAAGAQTSAQRETADLLPEGTFTNGIEGPATDKAGNLYAVNYGKEGTIGIVRPDGSHECFVTLPEGSTGNGIRFNKAGDMLVADYTGHNILKVDMQTKAISTYAHESRMNQPNDIALAPSGNIYASDPDWPNQKGQLWLITPDGKVTLLESNMGTTNGIDVSPNGKKLYVNESAQLKVWVYDIKPDGTLKNKQLFHTFEGFGMDGIRCDVKGNLYLCRYDKGTVAVINPKGKLIREIQLKGKKPSNITFGGPDNRRCYVTLQDRGCFETFTAEHPGRE</sequence>
<dbReference type="InterPro" id="IPR013658">
    <property type="entry name" value="SGL"/>
</dbReference>
<feature type="chain" id="PRO_5046856320" evidence="1">
    <location>
        <begin position="23"/>
        <end position="295"/>
    </location>
</feature>
<evidence type="ECO:0000313" key="3">
    <source>
        <dbReference type="EMBL" id="MBC5644842.1"/>
    </source>
</evidence>
<dbReference type="EMBL" id="JACOOI010000023">
    <property type="protein sequence ID" value="MBC5644842.1"/>
    <property type="molecule type" value="Genomic_DNA"/>
</dbReference>
<dbReference type="SUPFAM" id="SSF63829">
    <property type="entry name" value="Calcium-dependent phosphotriesterase"/>
    <property type="match status" value="1"/>
</dbReference>
<dbReference type="Pfam" id="PF08450">
    <property type="entry name" value="SGL"/>
    <property type="match status" value="1"/>
</dbReference>
<dbReference type="PRINTS" id="PR01790">
    <property type="entry name" value="SMP30FAMILY"/>
</dbReference>
<reference evidence="3 4" key="1">
    <citation type="submission" date="2020-08" db="EMBL/GenBank/DDBJ databases">
        <title>Genome public.</title>
        <authorList>
            <person name="Liu C."/>
            <person name="Sun Q."/>
        </authorList>
    </citation>
    <scope>NUCLEOTIDE SEQUENCE [LARGE SCALE GENOMIC DNA]</scope>
    <source>
        <strain evidence="3 4">BX2</strain>
    </source>
</reference>
<dbReference type="InterPro" id="IPR011042">
    <property type="entry name" value="6-blade_b-propeller_TolB-like"/>
</dbReference>
<dbReference type="InterPro" id="IPR005511">
    <property type="entry name" value="SMP-30"/>
</dbReference>
<dbReference type="RefSeq" id="WP_186960632.1">
    <property type="nucleotide sequence ID" value="NZ_JACOOI010000023.1"/>
</dbReference>
<evidence type="ECO:0000313" key="4">
    <source>
        <dbReference type="Proteomes" id="UP000644010"/>
    </source>
</evidence>
<dbReference type="PANTHER" id="PTHR47572">
    <property type="entry name" value="LIPOPROTEIN-RELATED"/>
    <property type="match status" value="1"/>
</dbReference>
<accession>A0ABR7E510</accession>
<dbReference type="InterPro" id="IPR051262">
    <property type="entry name" value="SMP-30/CGR1_Lactonase"/>
</dbReference>
<name>A0ABR7E510_9BACT</name>